<dbReference type="eggNOG" id="ENOG5033JCT">
    <property type="taxonomic scope" value="Bacteria"/>
</dbReference>
<evidence type="ECO:0000313" key="3">
    <source>
        <dbReference type="EMBL" id="EHI55528.1"/>
    </source>
</evidence>
<dbReference type="InterPro" id="IPR018337">
    <property type="entry name" value="Cell_wall/Cho-bd_repeat"/>
</dbReference>
<dbReference type="AlphaFoldDB" id="G5GI53"/>
<keyword evidence="4" id="KW-1185">Reference proteome</keyword>
<comment type="caution">
    <text evidence="3">The sequence shown here is derived from an EMBL/GenBank/DDBJ whole genome shotgun (WGS) entry which is preliminary data.</text>
</comment>
<feature type="region of interest" description="Disordered" evidence="2">
    <location>
        <begin position="28"/>
        <end position="65"/>
    </location>
</feature>
<name>G5GI53_9FIRM</name>
<dbReference type="HOGENOM" id="CLU_1473320_0_0_9"/>
<feature type="region of interest" description="Disordered" evidence="2">
    <location>
        <begin position="164"/>
        <end position="183"/>
    </location>
</feature>
<gene>
    <name evidence="3" type="ORF">HMPREF9333_01243</name>
</gene>
<proteinExistence type="predicted"/>
<dbReference type="Pfam" id="PF19127">
    <property type="entry name" value="Choline_bind_3"/>
    <property type="match status" value="1"/>
</dbReference>
<dbReference type="EMBL" id="ACZL01000021">
    <property type="protein sequence ID" value="EHI55528.1"/>
    <property type="molecule type" value="Genomic_DNA"/>
</dbReference>
<keyword evidence="1" id="KW-0677">Repeat</keyword>
<organism evidence="3 4">
    <name type="scientific">Johnsonella ignava ATCC 51276</name>
    <dbReference type="NCBI Taxonomy" id="679200"/>
    <lineage>
        <taxon>Bacteria</taxon>
        <taxon>Bacillati</taxon>
        <taxon>Bacillota</taxon>
        <taxon>Clostridia</taxon>
        <taxon>Lachnospirales</taxon>
        <taxon>Lachnospiraceae</taxon>
        <taxon>Johnsonella</taxon>
    </lineage>
</organism>
<evidence type="ECO:0000313" key="4">
    <source>
        <dbReference type="Proteomes" id="UP000003011"/>
    </source>
</evidence>
<accession>G5GI53</accession>
<dbReference type="SUPFAM" id="SSF69360">
    <property type="entry name" value="Cell wall binding repeat"/>
    <property type="match status" value="1"/>
</dbReference>
<dbReference type="Proteomes" id="UP000003011">
    <property type="component" value="Unassembled WGS sequence"/>
</dbReference>
<protein>
    <recommendedName>
        <fullName evidence="5">Cell wall-binding repeat protein</fullName>
    </recommendedName>
</protein>
<evidence type="ECO:0008006" key="5">
    <source>
        <dbReference type="Google" id="ProtNLM"/>
    </source>
</evidence>
<reference evidence="3 4" key="1">
    <citation type="submission" date="2011-08" db="EMBL/GenBank/DDBJ databases">
        <title>The Genome Sequence of Johnsonella ignava ATCC 51276.</title>
        <authorList>
            <consortium name="The Broad Institute Genome Sequencing Platform"/>
            <person name="Earl A."/>
            <person name="Ward D."/>
            <person name="Feldgarden M."/>
            <person name="Gevers D."/>
            <person name="Izard J."/>
            <person name="Blanton J.M."/>
            <person name="Baranova O.V."/>
            <person name="Dewhirst F.E."/>
            <person name="Young S.K."/>
            <person name="Zeng Q."/>
            <person name="Gargeya S."/>
            <person name="Fitzgerald M."/>
            <person name="Haas B."/>
            <person name="Abouelleil A."/>
            <person name="Alvarado L."/>
            <person name="Arachchi H.M."/>
            <person name="Berlin A."/>
            <person name="Brown A."/>
            <person name="Chapman S.B."/>
            <person name="Chen Z."/>
            <person name="Dunbar C."/>
            <person name="Freedman E."/>
            <person name="Gearin G."/>
            <person name="Gellesch M."/>
            <person name="Goldberg J."/>
            <person name="Griggs A."/>
            <person name="Gujja S."/>
            <person name="Heiman D."/>
            <person name="Howarth C."/>
            <person name="Larson L."/>
            <person name="Lui A."/>
            <person name="MacDonald P.J.P."/>
            <person name="Montmayeur A."/>
            <person name="Murphy C."/>
            <person name="Neiman D."/>
            <person name="Pearson M."/>
            <person name="Priest M."/>
            <person name="Roberts A."/>
            <person name="Saif S."/>
            <person name="Shea T."/>
            <person name="Shenoy N."/>
            <person name="Sisk P."/>
            <person name="Stolte C."/>
            <person name="Sykes S."/>
            <person name="Wortman J."/>
            <person name="Nusbaum C."/>
            <person name="Birren B."/>
        </authorList>
    </citation>
    <scope>NUCLEOTIDE SEQUENCE [LARGE SCALE GENOMIC DNA]</scope>
    <source>
        <strain evidence="3 4">ATCC 51276</strain>
    </source>
</reference>
<evidence type="ECO:0000256" key="1">
    <source>
        <dbReference type="ARBA" id="ARBA00022737"/>
    </source>
</evidence>
<feature type="compositionally biased region" description="Gly residues" evidence="2">
    <location>
        <begin position="28"/>
        <end position="63"/>
    </location>
</feature>
<dbReference type="Gene3D" id="2.10.270.10">
    <property type="entry name" value="Cholin Binding"/>
    <property type="match status" value="1"/>
</dbReference>
<evidence type="ECO:0000256" key="2">
    <source>
        <dbReference type="SAM" id="MobiDB-lite"/>
    </source>
</evidence>
<sequence>MDVATSENGSTLKKVKYTLVCEQIGNSGGGNSGGGNSGGGNSGGGSSGGGSSGGGSSGGGSSRIGGSSVLPKTGWIYNEKEDAWYYYSGYTRNTLKKGWHLDPQDKHWYYLDLEDGKMFKGWHLISDKWYFFNPNTPKWTWEQHSDGEWYYKNLENSRPLGSMYANEKTPDGYKVNQDGQYEQ</sequence>